<protein>
    <recommendedName>
        <fullName evidence="1">DNA (cytosine-5-)-methyltransferase</fullName>
        <ecNumber evidence="1">2.1.1.37</ecNumber>
    </recommendedName>
</protein>
<dbReference type="EC" id="2.1.1.37" evidence="1"/>
<reference evidence="7 8" key="1">
    <citation type="submission" date="2021-06" db="EMBL/GenBank/DDBJ databases">
        <title>Actinomycetes sequencing.</title>
        <authorList>
            <person name="Shan Q."/>
        </authorList>
    </citation>
    <scope>NUCLEOTIDE SEQUENCE [LARGE SCALE GENOMIC DNA]</scope>
    <source>
        <strain evidence="7 8">NEAU-G5</strain>
    </source>
</reference>
<feature type="active site" evidence="6">
    <location>
        <position position="68"/>
    </location>
</feature>
<keyword evidence="3 6" id="KW-0808">Transferase</keyword>
<keyword evidence="8" id="KW-1185">Reference proteome</keyword>
<dbReference type="Gene3D" id="3.40.50.150">
    <property type="entry name" value="Vaccinia Virus protein VP39"/>
    <property type="match status" value="1"/>
</dbReference>
<dbReference type="Pfam" id="PF00145">
    <property type="entry name" value="DNA_methylase"/>
    <property type="match status" value="1"/>
</dbReference>
<evidence type="ECO:0000256" key="3">
    <source>
        <dbReference type="ARBA" id="ARBA00022679"/>
    </source>
</evidence>
<name>A0ABS6AQJ4_9NOCA</name>
<dbReference type="InterPro" id="IPR029063">
    <property type="entry name" value="SAM-dependent_MTases_sf"/>
</dbReference>
<evidence type="ECO:0000256" key="1">
    <source>
        <dbReference type="ARBA" id="ARBA00011975"/>
    </source>
</evidence>
<dbReference type="NCBIfam" id="TIGR00675">
    <property type="entry name" value="dcm"/>
    <property type="match status" value="1"/>
</dbReference>
<dbReference type="GO" id="GO:0032259">
    <property type="term" value="P:methylation"/>
    <property type="evidence" value="ECO:0007669"/>
    <property type="project" value="UniProtKB-KW"/>
</dbReference>
<keyword evidence="2 6" id="KW-0489">Methyltransferase</keyword>
<evidence type="ECO:0000313" key="8">
    <source>
        <dbReference type="Proteomes" id="UP000733379"/>
    </source>
</evidence>
<evidence type="ECO:0000256" key="4">
    <source>
        <dbReference type="ARBA" id="ARBA00022691"/>
    </source>
</evidence>
<dbReference type="PANTHER" id="PTHR10629">
    <property type="entry name" value="CYTOSINE-SPECIFIC METHYLTRANSFERASE"/>
    <property type="match status" value="1"/>
</dbReference>
<gene>
    <name evidence="7" type="primary">dcm</name>
    <name evidence="7" type="ORF">KO481_01955</name>
</gene>
<evidence type="ECO:0000256" key="2">
    <source>
        <dbReference type="ARBA" id="ARBA00022603"/>
    </source>
</evidence>
<evidence type="ECO:0000313" key="7">
    <source>
        <dbReference type="EMBL" id="MBU3060289.1"/>
    </source>
</evidence>
<dbReference type="InterPro" id="IPR001525">
    <property type="entry name" value="C5_MeTfrase"/>
</dbReference>
<dbReference type="InterPro" id="IPR050390">
    <property type="entry name" value="C5-Methyltransferase"/>
</dbReference>
<comment type="caution">
    <text evidence="7">The sequence shown here is derived from an EMBL/GenBank/DDBJ whole genome shotgun (WGS) entry which is preliminary data.</text>
</comment>
<dbReference type="RefSeq" id="WP_215915877.1">
    <property type="nucleotide sequence ID" value="NZ_JAHKNI010000001.1"/>
</dbReference>
<dbReference type="Proteomes" id="UP000733379">
    <property type="component" value="Unassembled WGS sequence"/>
</dbReference>
<dbReference type="PROSITE" id="PS51679">
    <property type="entry name" value="SAM_MT_C5"/>
    <property type="match status" value="1"/>
</dbReference>
<dbReference type="EMBL" id="JAHKNI010000001">
    <property type="protein sequence ID" value="MBU3060289.1"/>
    <property type="molecule type" value="Genomic_DNA"/>
</dbReference>
<keyword evidence="4 6" id="KW-0949">S-adenosyl-L-methionine</keyword>
<comment type="similarity">
    <text evidence="6">Belongs to the class I-like SAM-binding methyltransferase superfamily. C5-methyltransferase family.</text>
</comment>
<accession>A0ABS6AQJ4</accession>
<evidence type="ECO:0000256" key="6">
    <source>
        <dbReference type="PROSITE-ProRule" id="PRU01016"/>
    </source>
</evidence>
<dbReference type="SUPFAM" id="SSF53335">
    <property type="entry name" value="S-adenosyl-L-methionine-dependent methyltransferases"/>
    <property type="match status" value="1"/>
</dbReference>
<keyword evidence="5" id="KW-0680">Restriction system</keyword>
<dbReference type="PROSITE" id="PS00094">
    <property type="entry name" value="C5_MTASE_1"/>
    <property type="match status" value="1"/>
</dbReference>
<organism evidence="7 8">
    <name type="scientific">Nocardia albiluteola</name>
    <dbReference type="NCBI Taxonomy" id="2842303"/>
    <lineage>
        <taxon>Bacteria</taxon>
        <taxon>Bacillati</taxon>
        <taxon>Actinomycetota</taxon>
        <taxon>Actinomycetes</taxon>
        <taxon>Mycobacteriales</taxon>
        <taxon>Nocardiaceae</taxon>
        <taxon>Nocardia</taxon>
    </lineage>
</organism>
<dbReference type="PANTHER" id="PTHR10629:SF50">
    <property type="entry name" value="DNA (CYTOSINE-5)-METHYLTRANSFERASE CMT3"/>
    <property type="match status" value="1"/>
</dbReference>
<proteinExistence type="inferred from homology"/>
<evidence type="ECO:0000256" key="5">
    <source>
        <dbReference type="ARBA" id="ARBA00022747"/>
    </source>
</evidence>
<dbReference type="GO" id="GO:0003886">
    <property type="term" value="F:DNA (cytosine-5-)-methyltransferase activity"/>
    <property type="evidence" value="ECO:0007669"/>
    <property type="project" value="UniProtKB-EC"/>
</dbReference>
<dbReference type="InterPro" id="IPR018117">
    <property type="entry name" value="C5_DNA_meth_AS"/>
</dbReference>
<sequence>MVGLFAGIGGLELGLRAHGWRAELLCEIDSGAQAVLSARFPDVELHSDVTRLRSLPSGTELVAAGFPCQDLSQAGRTAGITGSRSGLVDEVFRLVRRRRGPRWLLIENVPFMLQLGRGQAMRHITAALEDMGYTWAYRVVDARAFGLPQRRQRVLMLASRTEDPRPVLFGSDAGPRTLGDPACDPCGFYWTEGVRGLGWAVNAVPTLKGGSGLGIASPPAVRLPSGEIVTPGIADAERLQGFSRDWTAPALDAPGVRSGHRWKLVGNAVSVRMATWVAGRLAQRADDPVPDDVPLSGHRWPIAAWGRDGRAYRVPVSSWPVHEPYEDLRWFLEDARLLSARATAGFLRRAARGSLRFPPGFLADMEVHLLRMGGFPQEAA</sequence>